<evidence type="ECO:0000256" key="7">
    <source>
        <dbReference type="ARBA" id="ARBA00023159"/>
    </source>
</evidence>
<feature type="region of interest" description="Disordered" evidence="11">
    <location>
        <begin position="273"/>
        <end position="337"/>
    </location>
</feature>
<name>A0AA88Y2P9_PINIB</name>
<evidence type="ECO:0000256" key="10">
    <source>
        <dbReference type="HAMAP-Rule" id="MF_03047"/>
    </source>
</evidence>
<sequence>MEEMPVQDLQNGESHYELAVKDVMLELIDDVSLGLCFEVHRACKFGTLFLGDTDPKSQREHELVDRPGVDVFGQVPTKKQFECMCPNCERNLAASRFAPHLEKCMGMGRNSSRIASRRQAAMAKETENRMVNPFITDDSPDDDNDVDWSYHVDKKVKRLKKDKLSNSPRRNKFHKFRNGDSNSDRSATPEPPSYELMSLEERKHLLLSTCGVISEHTKKMCTRSHKCPQHTDEQRQKVRSFLLGHSGVEDDVNIDIDSLDDLDGQLIRENLQWEAGSNASSPADSNSTNNSIGSSYKKPTGKSGKSKKKKYKGGHGGGSGVTSLTHSASDSNLYEFE</sequence>
<organism evidence="13 14">
    <name type="scientific">Pinctada imbricata</name>
    <name type="common">Atlantic pearl-oyster</name>
    <name type="synonym">Pinctada martensii</name>
    <dbReference type="NCBI Taxonomy" id="66713"/>
    <lineage>
        <taxon>Eukaryota</taxon>
        <taxon>Metazoa</taxon>
        <taxon>Spiralia</taxon>
        <taxon>Lophotrochozoa</taxon>
        <taxon>Mollusca</taxon>
        <taxon>Bivalvia</taxon>
        <taxon>Autobranchia</taxon>
        <taxon>Pteriomorphia</taxon>
        <taxon>Pterioida</taxon>
        <taxon>Pterioidea</taxon>
        <taxon>Pteriidae</taxon>
        <taxon>Pinctada</taxon>
    </lineage>
</organism>
<dbReference type="InterPro" id="IPR013243">
    <property type="entry name" value="SCA7_dom"/>
</dbReference>
<feature type="zinc finger region" description="SGF11-type" evidence="10">
    <location>
        <begin position="83"/>
        <end position="104"/>
    </location>
</feature>
<dbReference type="PROSITE" id="PS51505">
    <property type="entry name" value="SCA7"/>
    <property type="match status" value="1"/>
</dbReference>
<evidence type="ECO:0000313" key="13">
    <source>
        <dbReference type="EMBL" id="KAK3096632.1"/>
    </source>
</evidence>
<evidence type="ECO:0000256" key="3">
    <source>
        <dbReference type="ARBA" id="ARBA00022771"/>
    </source>
</evidence>
<dbReference type="Gene3D" id="3.30.160.60">
    <property type="entry name" value="Classic Zinc Finger"/>
    <property type="match status" value="1"/>
</dbReference>
<accession>A0AA88Y2P9</accession>
<dbReference type="AlphaFoldDB" id="A0AA88Y2P9"/>
<feature type="compositionally biased region" description="Polar residues" evidence="11">
    <location>
        <begin position="321"/>
        <end position="337"/>
    </location>
</feature>
<dbReference type="Pfam" id="PF08209">
    <property type="entry name" value="Sgf11"/>
    <property type="match status" value="1"/>
</dbReference>
<keyword evidence="4 10" id="KW-0862">Zinc</keyword>
<comment type="domain">
    <text evidence="10">The long N-terminal helix forms part of the 'assembly lobe' of the SAGA deubiquitination module.</text>
</comment>
<dbReference type="HAMAP" id="MF_03047">
    <property type="entry name" value="Sgf11"/>
    <property type="match status" value="1"/>
</dbReference>
<feature type="region of interest" description="Disordered" evidence="11">
    <location>
        <begin position="161"/>
        <end position="193"/>
    </location>
</feature>
<gene>
    <name evidence="13" type="ORF">FSP39_001904</name>
</gene>
<comment type="domain">
    <text evidence="10">The C-terminal SGF11-type zinc-finger domain forms part of the 'catalytic lobe' of the SAGA deubiquitination module.</text>
</comment>
<keyword evidence="9 10" id="KW-0539">Nucleus</keyword>
<comment type="caution">
    <text evidence="13">The sequence shown here is derived from an EMBL/GenBank/DDBJ whole genome shotgun (WGS) entry which is preliminary data.</text>
</comment>
<dbReference type="GO" id="GO:0071819">
    <property type="term" value="C:DUBm complex"/>
    <property type="evidence" value="ECO:0007669"/>
    <property type="project" value="UniProtKB-UniRule"/>
</dbReference>
<evidence type="ECO:0000256" key="4">
    <source>
        <dbReference type="ARBA" id="ARBA00022833"/>
    </source>
</evidence>
<proteinExistence type="inferred from homology"/>
<dbReference type="PANTHER" id="PTHR46367">
    <property type="entry name" value="ATAXIN-7-LIKE PROTEIN 3"/>
    <property type="match status" value="1"/>
</dbReference>
<keyword evidence="6 10" id="KW-0805">Transcription regulation</keyword>
<dbReference type="EMBL" id="VSWD01000007">
    <property type="protein sequence ID" value="KAK3096632.1"/>
    <property type="molecule type" value="Genomic_DNA"/>
</dbReference>
<evidence type="ECO:0000256" key="9">
    <source>
        <dbReference type="ARBA" id="ARBA00023242"/>
    </source>
</evidence>
<keyword evidence="14" id="KW-1185">Reference proteome</keyword>
<dbReference type="FunFam" id="3.30.160.60:FF:000118">
    <property type="entry name" value="Ataxin-7-like protein 3"/>
    <property type="match status" value="1"/>
</dbReference>
<feature type="domain" description="SCA7" evidence="12">
    <location>
        <begin position="197"/>
        <end position="264"/>
    </location>
</feature>
<keyword evidence="7 10" id="KW-0010">Activator</keyword>
<evidence type="ECO:0000256" key="5">
    <source>
        <dbReference type="ARBA" id="ARBA00022853"/>
    </source>
</evidence>
<feature type="compositionally biased region" description="Basic residues" evidence="11">
    <location>
        <begin position="304"/>
        <end position="313"/>
    </location>
</feature>
<dbReference type="GO" id="GO:0006357">
    <property type="term" value="P:regulation of transcription by RNA polymerase II"/>
    <property type="evidence" value="ECO:0007669"/>
    <property type="project" value="TreeGrafter"/>
</dbReference>
<dbReference type="Gene3D" id="6.10.140.1270">
    <property type="match status" value="1"/>
</dbReference>
<reference evidence="13" key="1">
    <citation type="submission" date="2019-08" db="EMBL/GenBank/DDBJ databases">
        <title>The improved chromosome-level genome for the pearl oyster Pinctada fucata martensii using PacBio sequencing and Hi-C.</title>
        <authorList>
            <person name="Zheng Z."/>
        </authorList>
    </citation>
    <scope>NUCLEOTIDE SEQUENCE</scope>
    <source>
        <strain evidence="13">ZZ-2019</strain>
        <tissue evidence="13">Adductor muscle</tissue>
    </source>
</reference>
<dbReference type="GO" id="GO:0006325">
    <property type="term" value="P:chromatin organization"/>
    <property type="evidence" value="ECO:0007669"/>
    <property type="project" value="UniProtKB-KW"/>
</dbReference>
<protein>
    <recommendedName>
        <fullName evidence="10">SAGA-associated factor 11 homolog</fullName>
    </recommendedName>
</protein>
<evidence type="ECO:0000256" key="11">
    <source>
        <dbReference type="SAM" id="MobiDB-lite"/>
    </source>
</evidence>
<evidence type="ECO:0000256" key="6">
    <source>
        <dbReference type="ARBA" id="ARBA00023015"/>
    </source>
</evidence>
<comment type="similarity">
    <text evidence="10">Belongs to the SGF11 family.</text>
</comment>
<feature type="compositionally biased region" description="Low complexity" evidence="11">
    <location>
        <begin position="293"/>
        <end position="303"/>
    </location>
</feature>
<dbReference type="PANTHER" id="PTHR46367:SF1">
    <property type="entry name" value="ATAXIN-7-LIKE PROTEIN 3"/>
    <property type="match status" value="1"/>
</dbReference>
<dbReference type="GO" id="GO:0008270">
    <property type="term" value="F:zinc ion binding"/>
    <property type="evidence" value="ECO:0007669"/>
    <property type="project" value="UniProtKB-UniRule"/>
</dbReference>
<keyword evidence="3 10" id="KW-0863">Zinc-finger</keyword>
<comment type="function">
    <text evidence="10">Component of the transcription regulatory histone acetylation (HAT) complex SAGA, a multiprotein complex that activates transcription by remodeling chromatin and mediating histone acetylation and deubiquitination. Within the SAGA complex, participates in a subcomplex that specifically deubiquitinates histone H2B. The SAGA complex is recruited to specific gene promoters by activators, where it is required for transcription.</text>
</comment>
<dbReference type="InterPro" id="IPR051078">
    <property type="entry name" value="SGF11"/>
</dbReference>
<dbReference type="GO" id="GO:0000124">
    <property type="term" value="C:SAGA complex"/>
    <property type="evidence" value="ECO:0007669"/>
    <property type="project" value="UniProtKB-UniRule"/>
</dbReference>
<evidence type="ECO:0000259" key="12">
    <source>
        <dbReference type="PROSITE" id="PS51505"/>
    </source>
</evidence>
<keyword evidence="5 10" id="KW-0156">Chromatin regulator</keyword>
<evidence type="ECO:0000256" key="8">
    <source>
        <dbReference type="ARBA" id="ARBA00023163"/>
    </source>
</evidence>
<feature type="compositionally biased region" description="Polar residues" evidence="11">
    <location>
        <begin position="275"/>
        <end position="292"/>
    </location>
</feature>
<keyword evidence="8 10" id="KW-0804">Transcription</keyword>
<evidence type="ECO:0000256" key="2">
    <source>
        <dbReference type="ARBA" id="ARBA00022723"/>
    </source>
</evidence>
<dbReference type="Proteomes" id="UP001186944">
    <property type="component" value="Unassembled WGS sequence"/>
</dbReference>
<keyword evidence="2 10" id="KW-0479">Metal-binding</keyword>
<dbReference type="InterPro" id="IPR013246">
    <property type="entry name" value="SAGA_su_Sgf11"/>
</dbReference>
<evidence type="ECO:0000313" key="14">
    <source>
        <dbReference type="Proteomes" id="UP001186944"/>
    </source>
</evidence>
<dbReference type="GO" id="GO:0003713">
    <property type="term" value="F:transcription coactivator activity"/>
    <property type="evidence" value="ECO:0007669"/>
    <property type="project" value="UniProtKB-UniRule"/>
</dbReference>
<comment type="subcellular location">
    <subcellularLocation>
        <location evidence="1 10">Nucleus</location>
    </subcellularLocation>
</comment>
<comment type="subunit">
    <text evidence="10">Component of some SAGA transcription coactivator-HAT complexes. Within the SAGA complex, participates to a subcomplex of SAGA called the DUB module (deubiquitination module).</text>
</comment>
<evidence type="ECO:0000256" key="1">
    <source>
        <dbReference type="ARBA" id="ARBA00004123"/>
    </source>
</evidence>